<evidence type="ECO:0000256" key="9">
    <source>
        <dbReference type="RuleBase" id="RU003662"/>
    </source>
</evidence>
<dbReference type="NCBIfam" id="TIGR00262">
    <property type="entry name" value="trpA"/>
    <property type="match status" value="1"/>
</dbReference>
<dbReference type="HAMAP" id="MF_00131">
    <property type="entry name" value="Trp_synth_alpha"/>
    <property type="match status" value="1"/>
</dbReference>
<comment type="function">
    <text evidence="8">The alpha subunit is responsible for the aldol cleavage of indoleglycerol phosphate to indole and glyceraldehyde 3-phosphate.</text>
</comment>
<dbReference type="InterPro" id="IPR013785">
    <property type="entry name" value="Aldolase_TIM"/>
</dbReference>
<dbReference type="InterPro" id="IPR002028">
    <property type="entry name" value="Trp_synthase_suA"/>
</dbReference>
<dbReference type="Gene3D" id="3.20.20.70">
    <property type="entry name" value="Aldolase class I"/>
    <property type="match status" value="1"/>
</dbReference>
<feature type="active site" description="Proton acceptor" evidence="8">
    <location>
        <position position="55"/>
    </location>
</feature>
<comment type="caution">
    <text evidence="10">The sequence shown here is derived from an EMBL/GenBank/DDBJ whole genome shotgun (WGS) entry which is preliminary data.</text>
</comment>
<evidence type="ECO:0000256" key="8">
    <source>
        <dbReference type="HAMAP-Rule" id="MF_00131"/>
    </source>
</evidence>
<organism evidence="10 11">
    <name type="scientific">Kibdelosporangium persicum</name>
    <dbReference type="NCBI Taxonomy" id="2698649"/>
    <lineage>
        <taxon>Bacteria</taxon>
        <taxon>Bacillati</taxon>
        <taxon>Actinomycetota</taxon>
        <taxon>Actinomycetes</taxon>
        <taxon>Pseudonocardiales</taxon>
        <taxon>Pseudonocardiaceae</taxon>
        <taxon>Kibdelosporangium</taxon>
    </lineage>
</organism>
<gene>
    <name evidence="8" type="primary">trpA</name>
    <name evidence="10" type="ORF">GC106_42800</name>
</gene>
<evidence type="ECO:0000256" key="2">
    <source>
        <dbReference type="ARBA" id="ARBA00011270"/>
    </source>
</evidence>
<evidence type="ECO:0000256" key="6">
    <source>
        <dbReference type="ARBA" id="ARBA00023239"/>
    </source>
</evidence>
<proteinExistence type="inferred from homology"/>
<comment type="pathway">
    <text evidence="1 8">Amino-acid biosynthesis; L-tryptophan biosynthesis; L-tryptophan from chorismate: step 5/5.</text>
</comment>
<evidence type="ECO:0000256" key="7">
    <source>
        <dbReference type="ARBA" id="ARBA00049047"/>
    </source>
</evidence>
<reference evidence="10 11" key="1">
    <citation type="submission" date="2020-01" db="EMBL/GenBank/DDBJ databases">
        <title>Kibdelosporangium persica a novel Actinomycetes from a hot desert in Iran.</title>
        <authorList>
            <person name="Safaei N."/>
            <person name="Zaburannyi N."/>
            <person name="Mueller R."/>
            <person name="Wink J."/>
        </authorList>
    </citation>
    <scope>NUCLEOTIDE SEQUENCE [LARGE SCALE GENOMIC DNA]</scope>
    <source>
        <strain evidence="10 11">4NS15</strain>
    </source>
</reference>
<evidence type="ECO:0000313" key="10">
    <source>
        <dbReference type="EMBL" id="NRN67047.1"/>
    </source>
</evidence>
<dbReference type="RefSeq" id="WP_173134124.1">
    <property type="nucleotide sequence ID" value="NZ_CBCSGW010000001.1"/>
</dbReference>
<evidence type="ECO:0000256" key="1">
    <source>
        <dbReference type="ARBA" id="ARBA00004733"/>
    </source>
</evidence>
<evidence type="ECO:0000256" key="3">
    <source>
        <dbReference type="ARBA" id="ARBA00022605"/>
    </source>
</evidence>
<keyword evidence="11" id="KW-1185">Reference proteome</keyword>
<comment type="similarity">
    <text evidence="8 9">Belongs to the TrpA family.</text>
</comment>
<dbReference type="CDD" id="cd04724">
    <property type="entry name" value="Tryptophan_synthase_alpha"/>
    <property type="match status" value="1"/>
</dbReference>
<dbReference type="InterPro" id="IPR018204">
    <property type="entry name" value="Trp_synthase_alpha_AS"/>
</dbReference>
<comment type="subunit">
    <text evidence="2 8">Tetramer of two alpha and two beta chains.</text>
</comment>
<name>A0ABX2F6V3_9PSEU</name>
<evidence type="ECO:0000313" key="11">
    <source>
        <dbReference type="Proteomes" id="UP000763557"/>
    </source>
</evidence>
<dbReference type="Proteomes" id="UP000763557">
    <property type="component" value="Unassembled WGS sequence"/>
</dbReference>
<dbReference type="Pfam" id="PF00290">
    <property type="entry name" value="Trp_syntA"/>
    <property type="match status" value="1"/>
</dbReference>
<dbReference type="PANTHER" id="PTHR43406">
    <property type="entry name" value="TRYPTOPHAN SYNTHASE, ALPHA CHAIN"/>
    <property type="match status" value="1"/>
</dbReference>
<keyword evidence="3 8" id="KW-0028">Amino-acid biosynthesis</keyword>
<keyword evidence="5 8" id="KW-0057">Aromatic amino acid biosynthesis</keyword>
<sequence length="252" mass="25952">MTLAARLKQDGLSLIPYLMAGHPDLDTTREVGRKLVNTGIAAIELGIPYSDPLADGPVIQRAGQRALDAGTTTEGCLEVAADIAAEQAAPVILMTYVNPVLAYGPERFARDAAEAGVAGVIIPDVPVEESADIARTITAAGLDTVFLVAPTSPDERIVAAATASTGFVYCVTVTGITGSRSALHPDVHGLLAKVRSHTDLPVAAGFGISSAEQVSLLREHADAAIVGSAIVNELDAGRDPGPLVRELLSACK</sequence>
<dbReference type="InterPro" id="IPR011060">
    <property type="entry name" value="RibuloseP-bd_barrel"/>
</dbReference>
<accession>A0ABX2F6V3</accession>
<evidence type="ECO:0000256" key="5">
    <source>
        <dbReference type="ARBA" id="ARBA00023141"/>
    </source>
</evidence>
<feature type="active site" description="Proton acceptor" evidence="8">
    <location>
        <position position="44"/>
    </location>
</feature>
<dbReference type="EC" id="4.2.1.20" evidence="8"/>
<dbReference type="PROSITE" id="PS00167">
    <property type="entry name" value="TRP_SYNTHASE_ALPHA"/>
    <property type="match status" value="1"/>
</dbReference>
<dbReference type="PANTHER" id="PTHR43406:SF1">
    <property type="entry name" value="TRYPTOPHAN SYNTHASE ALPHA CHAIN, CHLOROPLASTIC"/>
    <property type="match status" value="1"/>
</dbReference>
<keyword evidence="6 8" id="KW-0456">Lyase</keyword>
<comment type="catalytic activity">
    <reaction evidence="7 8">
        <text>(1S,2R)-1-C-(indol-3-yl)glycerol 3-phosphate + L-serine = D-glyceraldehyde 3-phosphate + L-tryptophan + H2O</text>
        <dbReference type="Rhea" id="RHEA:10532"/>
        <dbReference type="ChEBI" id="CHEBI:15377"/>
        <dbReference type="ChEBI" id="CHEBI:33384"/>
        <dbReference type="ChEBI" id="CHEBI:57912"/>
        <dbReference type="ChEBI" id="CHEBI:58866"/>
        <dbReference type="ChEBI" id="CHEBI:59776"/>
        <dbReference type="EC" id="4.2.1.20"/>
    </reaction>
</comment>
<dbReference type="EMBL" id="JAAATY010000012">
    <property type="protein sequence ID" value="NRN67047.1"/>
    <property type="molecule type" value="Genomic_DNA"/>
</dbReference>
<dbReference type="SUPFAM" id="SSF51366">
    <property type="entry name" value="Ribulose-phoshate binding barrel"/>
    <property type="match status" value="1"/>
</dbReference>
<keyword evidence="4 8" id="KW-0822">Tryptophan biosynthesis</keyword>
<evidence type="ECO:0000256" key="4">
    <source>
        <dbReference type="ARBA" id="ARBA00022822"/>
    </source>
</evidence>
<protein>
    <recommendedName>
        <fullName evidence="8">Tryptophan synthase alpha chain</fullName>
        <ecNumber evidence="8">4.2.1.20</ecNumber>
    </recommendedName>
</protein>